<dbReference type="InterPro" id="IPR004136">
    <property type="entry name" value="NMO"/>
</dbReference>
<dbReference type="GO" id="GO:0004318">
    <property type="term" value="F:enoyl-[acyl-carrier-protein] reductase (NADH) activity"/>
    <property type="evidence" value="ECO:0007669"/>
    <property type="project" value="UniProtKB-EC"/>
</dbReference>
<dbReference type="Pfam" id="PF03060">
    <property type="entry name" value="NMO"/>
    <property type="match status" value="2"/>
</dbReference>
<evidence type="ECO:0000256" key="3">
    <source>
        <dbReference type="ARBA" id="ARBA00022630"/>
    </source>
</evidence>
<keyword evidence="7" id="KW-1185">Reference proteome</keyword>
<proteinExistence type="predicted"/>
<evidence type="ECO:0000256" key="5">
    <source>
        <dbReference type="ARBA" id="ARBA00023002"/>
    </source>
</evidence>
<dbReference type="Proteomes" id="UP001519306">
    <property type="component" value="Unassembled WGS sequence"/>
</dbReference>
<dbReference type="SUPFAM" id="SSF51412">
    <property type="entry name" value="Inosine monophosphate dehydrogenase (IMPDH)"/>
    <property type="match status" value="1"/>
</dbReference>
<keyword evidence="5 6" id="KW-0560">Oxidoreductase</keyword>
<accession>A0ABS4KA96</accession>
<gene>
    <name evidence="6" type="ORF">J2Z71_000193</name>
</gene>
<keyword evidence="4" id="KW-0288">FMN</keyword>
<dbReference type="PANTHER" id="PTHR32332:SF20">
    <property type="entry name" value="2-NITROPROPANE DIOXYGENASE-LIKE PROTEIN"/>
    <property type="match status" value="1"/>
</dbReference>
<dbReference type="CDD" id="cd04730">
    <property type="entry name" value="NPD_like"/>
    <property type="match status" value="1"/>
</dbReference>
<organism evidence="6 7">
    <name type="scientific">Peptoniphilus stercorisuis</name>
    <dbReference type="NCBI Taxonomy" id="1436965"/>
    <lineage>
        <taxon>Bacteria</taxon>
        <taxon>Bacillati</taxon>
        <taxon>Bacillota</taxon>
        <taxon>Tissierellia</taxon>
        <taxon>Tissierellales</taxon>
        <taxon>Peptoniphilaceae</taxon>
        <taxon>Peptoniphilus</taxon>
    </lineage>
</organism>
<evidence type="ECO:0000256" key="1">
    <source>
        <dbReference type="ARBA" id="ARBA00003535"/>
    </source>
</evidence>
<keyword evidence="3" id="KW-0285">Flavoprotein</keyword>
<dbReference type="EMBL" id="JAGGLJ010000002">
    <property type="protein sequence ID" value="MBP2024677.1"/>
    <property type="molecule type" value="Genomic_DNA"/>
</dbReference>
<evidence type="ECO:0000256" key="4">
    <source>
        <dbReference type="ARBA" id="ARBA00022643"/>
    </source>
</evidence>
<comment type="function">
    <text evidence="1">Nitronate monooxygenase that uses molecular oxygen to catalyze the oxidative denitrification of alkyl nitronates. Acts on propionate 3-nitronate (P3N), the presumed physiological substrate. Probably functions in the detoxification of P3N, a metabolic poison produced by plants and fungi as a defense mechanism.</text>
</comment>
<dbReference type="RefSeq" id="WP_210059987.1">
    <property type="nucleotide sequence ID" value="NZ_JAGGLJ010000002.1"/>
</dbReference>
<comment type="caution">
    <text evidence="6">The sequence shown here is derived from an EMBL/GenBank/DDBJ whole genome shotgun (WGS) entry which is preliminary data.</text>
</comment>
<evidence type="ECO:0000313" key="6">
    <source>
        <dbReference type="EMBL" id="MBP2024677.1"/>
    </source>
</evidence>
<sequence>MNLQNILNIKYPFIQGGMANITNGDFAADVSNAGGLGIITTGGFSPDELRENIRICKSKTNKPFGVNVIMMHWDIDEIAKVLVEEKVEVITTGAGNPEKYIDYWKNNNIKIFPVVSTTSLAIRMQRLGVDGIIAEGQEAGGHIGEATTMTLTPQIADVVNIPIISAGGIASGRQILASEVLGATGVQMGTVLLGTRECPIHDNYKEKLIKSKNSQVIVIGRINGLATRMIKNKMTREYLEKEKMGATKEELEIYTFGALRKSAKLGDLKDGSIMAGQSVEQIKEILPIEKLFEKLYSEYKEEREKLCRSI</sequence>
<dbReference type="PANTHER" id="PTHR32332">
    <property type="entry name" value="2-NITROPROPANE DIOXYGENASE"/>
    <property type="match status" value="1"/>
</dbReference>
<protein>
    <recommendedName>
        <fullName evidence="2">Probable nitronate monooxygenase</fullName>
    </recommendedName>
</protein>
<reference evidence="6 7" key="1">
    <citation type="submission" date="2021-03" db="EMBL/GenBank/DDBJ databases">
        <title>Genomic Encyclopedia of Type Strains, Phase IV (KMG-IV): sequencing the most valuable type-strain genomes for metagenomic binning, comparative biology and taxonomic classification.</title>
        <authorList>
            <person name="Goeker M."/>
        </authorList>
    </citation>
    <scope>NUCLEOTIDE SEQUENCE [LARGE SCALE GENOMIC DNA]</scope>
    <source>
        <strain evidence="6 7">DSM 27563</strain>
    </source>
</reference>
<evidence type="ECO:0000256" key="2">
    <source>
        <dbReference type="ARBA" id="ARBA00013457"/>
    </source>
</evidence>
<dbReference type="InterPro" id="IPR013785">
    <property type="entry name" value="Aldolase_TIM"/>
</dbReference>
<dbReference type="Gene3D" id="3.20.20.70">
    <property type="entry name" value="Aldolase class I"/>
    <property type="match status" value="1"/>
</dbReference>
<name>A0ABS4KA96_9FIRM</name>
<evidence type="ECO:0000313" key="7">
    <source>
        <dbReference type="Proteomes" id="UP001519306"/>
    </source>
</evidence>